<organism evidence="10 11">
    <name type="scientific">Paraclostridium bifermentans ATCC 638 = DSM 14991</name>
    <dbReference type="NCBI Taxonomy" id="1233171"/>
    <lineage>
        <taxon>Bacteria</taxon>
        <taxon>Bacillati</taxon>
        <taxon>Bacillota</taxon>
        <taxon>Clostridia</taxon>
        <taxon>Peptostreptococcales</taxon>
        <taxon>Peptostreptococcaceae</taxon>
        <taxon>Paraclostridium</taxon>
    </lineage>
</organism>
<dbReference type="Gene3D" id="3.40.50.360">
    <property type="match status" value="1"/>
</dbReference>
<dbReference type="InterPro" id="IPR047964">
    <property type="entry name" value="EFR1-like"/>
</dbReference>
<evidence type="ECO:0000259" key="8">
    <source>
        <dbReference type="PROSITE" id="PS50902"/>
    </source>
</evidence>
<dbReference type="GO" id="GO:0010181">
    <property type="term" value="F:FMN binding"/>
    <property type="evidence" value="ECO:0007669"/>
    <property type="project" value="InterPro"/>
</dbReference>
<evidence type="ECO:0000256" key="3">
    <source>
        <dbReference type="ARBA" id="ARBA00013529"/>
    </source>
</evidence>
<dbReference type="Pfam" id="PF12724">
    <property type="entry name" value="Flavodoxin_5"/>
    <property type="match status" value="1"/>
</dbReference>
<comment type="function">
    <text evidence="2">Ferredoxins are iron-sulfur proteins that transfer electrons in a wide variety of metabolic reactions.</text>
</comment>
<dbReference type="EMBL" id="AVNC01000015">
    <property type="protein sequence ID" value="EQK43736.1"/>
    <property type="molecule type" value="Genomic_DNA"/>
</dbReference>
<evidence type="ECO:0000256" key="5">
    <source>
        <dbReference type="ARBA" id="ARBA00022723"/>
    </source>
</evidence>
<keyword evidence="5" id="KW-0479">Metal-binding</keyword>
<dbReference type="PROSITE" id="PS00198">
    <property type="entry name" value="4FE4S_FER_1"/>
    <property type="match status" value="2"/>
</dbReference>
<evidence type="ECO:0000313" key="11">
    <source>
        <dbReference type="Proteomes" id="UP000015688"/>
    </source>
</evidence>
<dbReference type="SUPFAM" id="SSF54862">
    <property type="entry name" value="4Fe-4S ferredoxins"/>
    <property type="match status" value="1"/>
</dbReference>
<feature type="domain" description="Flavodoxin-like" evidence="8">
    <location>
        <begin position="3"/>
        <end position="142"/>
    </location>
</feature>
<comment type="cofactor">
    <cofactor evidence="1">
        <name>[4Fe-4S] cluster</name>
        <dbReference type="ChEBI" id="CHEBI:49883"/>
    </cofactor>
</comment>
<keyword evidence="7" id="KW-0411">Iron-sulfur</keyword>
<dbReference type="NCBIfam" id="NF038196">
    <property type="entry name" value="ferrodoxin_EFR1"/>
    <property type="match status" value="1"/>
</dbReference>
<gene>
    <name evidence="10" type="ORF">C672_2680</name>
</gene>
<dbReference type="InterPro" id="IPR017896">
    <property type="entry name" value="4Fe4S_Fe-S-bd"/>
</dbReference>
<dbReference type="PANTHER" id="PTHR24960:SF79">
    <property type="entry name" value="PHOTOSYSTEM I IRON-SULFUR CENTER"/>
    <property type="match status" value="1"/>
</dbReference>
<dbReference type="GO" id="GO:0051539">
    <property type="term" value="F:4 iron, 4 sulfur cluster binding"/>
    <property type="evidence" value="ECO:0007669"/>
    <property type="project" value="UniProtKB-KW"/>
</dbReference>
<dbReference type="PATRIC" id="fig|1233171.3.peg.2569"/>
<dbReference type="GO" id="GO:0016651">
    <property type="term" value="F:oxidoreductase activity, acting on NAD(P)H"/>
    <property type="evidence" value="ECO:0007669"/>
    <property type="project" value="UniProtKB-ARBA"/>
</dbReference>
<evidence type="ECO:0000256" key="4">
    <source>
        <dbReference type="ARBA" id="ARBA00022485"/>
    </source>
</evidence>
<dbReference type="InterPro" id="IPR017900">
    <property type="entry name" value="4Fe4S_Fe_S_CS"/>
</dbReference>
<evidence type="ECO:0000313" key="10">
    <source>
        <dbReference type="EMBL" id="EQK43736.1"/>
    </source>
</evidence>
<evidence type="ECO:0000256" key="1">
    <source>
        <dbReference type="ARBA" id="ARBA00001966"/>
    </source>
</evidence>
<feature type="domain" description="4Fe-4S ferredoxin-type" evidence="9">
    <location>
        <begin position="186"/>
        <end position="214"/>
    </location>
</feature>
<feature type="domain" description="4Fe-4S ferredoxin-type" evidence="9">
    <location>
        <begin position="215"/>
        <end position="243"/>
    </location>
</feature>
<protein>
    <recommendedName>
        <fullName evidence="3">Ferredoxin</fullName>
    </recommendedName>
</protein>
<dbReference type="PANTHER" id="PTHR24960">
    <property type="entry name" value="PHOTOSYSTEM I IRON-SULFUR CENTER-RELATED"/>
    <property type="match status" value="1"/>
</dbReference>
<dbReference type="GO" id="GO:0046872">
    <property type="term" value="F:metal ion binding"/>
    <property type="evidence" value="ECO:0007669"/>
    <property type="project" value="UniProtKB-KW"/>
</dbReference>
<dbReference type="SUPFAM" id="SSF52218">
    <property type="entry name" value="Flavoproteins"/>
    <property type="match status" value="1"/>
</dbReference>
<evidence type="ECO:0000256" key="6">
    <source>
        <dbReference type="ARBA" id="ARBA00023004"/>
    </source>
</evidence>
<keyword evidence="4" id="KW-0004">4Fe-4S</keyword>
<dbReference type="Pfam" id="PF13237">
    <property type="entry name" value="Fer4_10"/>
    <property type="match status" value="1"/>
</dbReference>
<comment type="caution">
    <text evidence="10">The sequence shown here is derived from an EMBL/GenBank/DDBJ whole genome shotgun (WGS) entry which is preliminary data.</text>
</comment>
<accession>T4VSI7</accession>
<keyword evidence="6" id="KW-0408">Iron</keyword>
<dbReference type="Proteomes" id="UP000015688">
    <property type="component" value="Unassembled WGS sequence"/>
</dbReference>
<dbReference type="RefSeq" id="WP_021433776.1">
    <property type="nucleotide sequence ID" value="NZ_AVNC01000015.1"/>
</dbReference>
<proteinExistence type="predicted"/>
<name>T4VSI7_PARBF</name>
<sequence length="256" mass="29077">MKINILHFSGTGNTKYVADYLGEKLVNTGHDVKINSIDTNPTIDEDVELLILGGPIYAGNVPEKMIRWILRNVQDKNVNCIVYSTSAGLKNANGVDSLAKKLDKKGYNVLAKETYVMPRNFYFGKYPKNTTQEVQDMITNTNKQIDILVDRLNKGKLYLADKENKGVLGKDLLAETFSVMAKFMGKNFSVDEDCVKCGICVKNCPEKNIIFDDKKEIKFLNKCMLCTRCIHNCPKNAINYKNNKYAQYNLNKYIKK</sequence>
<dbReference type="PROSITE" id="PS51379">
    <property type="entry name" value="4FE4S_FER_2"/>
    <property type="match status" value="2"/>
</dbReference>
<dbReference type="PROSITE" id="PS50902">
    <property type="entry name" value="FLAVODOXIN_LIKE"/>
    <property type="match status" value="1"/>
</dbReference>
<evidence type="ECO:0000256" key="2">
    <source>
        <dbReference type="ARBA" id="ARBA00003532"/>
    </source>
</evidence>
<dbReference type="InterPro" id="IPR026816">
    <property type="entry name" value="Flavodoxin_dom"/>
</dbReference>
<dbReference type="Gene3D" id="3.30.70.20">
    <property type="match status" value="1"/>
</dbReference>
<evidence type="ECO:0000256" key="7">
    <source>
        <dbReference type="ARBA" id="ARBA00023014"/>
    </source>
</evidence>
<dbReference type="InterPro" id="IPR029039">
    <property type="entry name" value="Flavoprotein-like_sf"/>
</dbReference>
<evidence type="ECO:0000259" key="9">
    <source>
        <dbReference type="PROSITE" id="PS51379"/>
    </source>
</evidence>
<reference evidence="10 11" key="1">
    <citation type="submission" date="2013-06" db="EMBL/GenBank/DDBJ databases">
        <authorList>
            <person name="Walk S."/>
            <person name="Aronoff D."/>
            <person name="Young V.Y."/>
            <person name="Marsh J."/>
            <person name="Harrison L."/>
            <person name="Daugherty S.C."/>
            <person name="Shefchek K.A."/>
            <person name="Hine E.E."/>
            <person name="Tallon L.J."/>
            <person name="Sadzewicz L.K."/>
            <person name="Rasko D.A."/>
        </authorList>
    </citation>
    <scope>NUCLEOTIDE SEQUENCE [LARGE SCALE GENOMIC DNA]</scope>
    <source>
        <strain evidence="10 11">ATCC 638</strain>
    </source>
</reference>
<dbReference type="AlphaFoldDB" id="T4VSI7"/>
<dbReference type="GeneID" id="67473515"/>
<dbReference type="InterPro" id="IPR050157">
    <property type="entry name" value="PSI_iron-sulfur_center"/>
</dbReference>
<dbReference type="InterPro" id="IPR008254">
    <property type="entry name" value="Flavodoxin/NO_synth"/>
</dbReference>